<reference evidence="3 4" key="1">
    <citation type="submission" date="2019-11" db="EMBL/GenBank/DDBJ databases">
        <authorList>
            <person name="Brisse S."/>
        </authorList>
    </citation>
    <scope>NUCLEOTIDE SEQUENCE [LARGE SCALE GENOMIC DNA]</scope>
    <source>
        <strain evidence="3">FRC0190</strain>
    </source>
</reference>
<keyword evidence="1" id="KW-0456">Lyase</keyword>
<name>A0A6I8MGK9_9CORY</name>
<dbReference type="GO" id="GO:0008684">
    <property type="term" value="F:2-oxopent-4-enoate hydratase activity"/>
    <property type="evidence" value="ECO:0007669"/>
    <property type="project" value="TreeGrafter"/>
</dbReference>
<dbReference type="EMBL" id="LR738855">
    <property type="protein sequence ID" value="VZH86171.1"/>
    <property type="molecule type" value="Genomic_DNA"/>
</dbReference>
<dbReference type="InterPro" id="IPR036663">
    <property type="entry name" value="Fumarylacetoacetase_C_sf"/>
</dbReference>
<organism evidence="3 4">
    <name type="scientific">Corynebacterium rouxii</name>
    <dbReference type="NCBI Taxonomy" id="2719119"/>
    <lineage>
        <taxon>Bacteria</taxon>
        <taxon>Bacillati</taxon>
        <taxon>Actinomycetota</taxon>
        <taxon>Actinomycetes</taxon>
        <taxon>Mycobacteriales</taxon>
        <taxon>Corynebacteriaceae</taxon>
        <taxon>Corynebacterium</taxon>
    </lineage>
</organism>
<accession>A0A6I8MGK9</accession>
<evidence type="ECO:0000259" key="2">
    <source>
        <dbReference type="Pfam" id="PF01557"/>
    </source>
</evidence>
<dbReference type="AlphaFoldDB" id="A0A6I8MGK9"/>
<dbReference type="SUPFAM" id="SSF56529">
    <property type="entry name" value="FAH"/>
    <property type="match status" value="1"/>
</dbReference>
<dbReference type="KEGG" id="crf:FRC0190_02103"/>
<evidence type="ECO:0000256" key="1">
    <source>
        <dbReference type="ARBA" id="ARBA00023239"/>
    </source>
</evidence>
<feature type="domain" description="Fumarylacetoacetase-like C-terminal" evidence="2">
    <location>
        <begin position="77"/>
        <end position="255"/>
    </location>
</feature>
<dbReference type="PANTHER" id="PTHR30143">
    <property type="entry name" value="ACID HYDRATASE"/>
    <property type="match status" value="1"/>
</dbReference>
<proteinExistence type="predicted"/>
<dbReference type="Gene3D" id="3.90.850.10">
    <property type="entry name" value="Fumarylacetoacetase-like, C-terminal domain"/>
    <property type="match status" value="1"/>
</dbReference>
<dbReference type="InterPro" id="IPR011234">
    <property type="entry name" value="Fumarylacetoacetase-like_C"/>
</dbReference>
<gene>
    <name evidence="3" type="ORF">FRC0190_02103</name>
</gene>
<evidence type="ECO:0000313" key="4">
    <source>
        <dbReference type="Proteomes" id="UP000423525"/>
    </source>
</evidence>
<dbReference type="InterPro" id="IPR050772">
    <property type="entry name" value="Hydratase-Decarb/MhpD_sf"/>
</dbReference>
<sequence length="257" mass="26977">MTTVDHVAADLFAAYSTKQPIEPPRTTIPGLELDGAYAIQQAQEHAFVAAGHRIVGRKIGLTSIAMQQQLGVDSPDFGFFSDQQLYHAGNAIEVSQFISPKVEPELAFVLAADISATPTMEEVIAAVGSVHRAVEIIDSRVRDWDIRLVDTVADNASCGAVVIDDTPIDVSADLLPTIPARMFISGELAGEGTGAAVMGHPLAPLKWLAEVLGAQGVGLNADDIILTGSFCGAAAVVPGQEVTIDYGTYGSMSLTFV</sequence>
<dbReference type="Pfam" id="PF01557">
    <property type="entry name" value="FAA_hydrolase"/>
    <property type="match status" value="1"/>
</dbReference>
<evidence type="ECO:0000313" key="3">
    <source>
        <dbReference type="EMBL" id="VZH86171.1"/>
    </source>
</evidence>
<protein>
    <submittedName>
        <fullName evidence="3">2-oxopent-4-enoate hydratase</fullName>
    </submittedName>
</protein>
<dbReference type="Proteomes" id="UP000423525">
    <property type="component" value="Chromosome"/>
</dbReference>
<dbReference type="GO" id="GO:0005737">
    <property type="term" value="C:cytoplasm"/>
    <property type="evidence" value="ECO:0007669"/>
    <property type="project" value="TreeGrafter"/>
</dbReference>
<dbReference type="RefSeq" id="WP_155874182.1">
    <property type="nucleotide sequence ID" value="NZ_CP168248.1"/>
</dbReference>
<dbReference type="PANTHER" id="PTHR30143:SF0">
    <property type="entry name" value="2-KETO-4-PENTENOATE HYDRATASE"/>
    <property type="match status" value="1"/>
</dbReference>